<organism evidence="1 2">
    <name type="scientific">Azospirillum brasilense</name>
    <dbReference type="NCBI Taxonomy" id="192"/>
    <lineage>
        <taxon>Bacteria</taxon>
        <taxon>Pseudomonadati</taxon>
        <taxon>Pseudomonadota</taxon>
        <taxon>Alphaproteobacteria</taxon>
        <taxon>Rhodospirillales</taxon>
        <taxon>Azospirillaceae</taxon>
        <taxon>Azospirillum</taxon>
    </lineage>
</organism>
<protein>
    <recommendedName>
        <fullName evidence="3">Rha family transcriptional regulator</fullName>
    </recommendedName>
</protein>
<dbReference type="EMBL" id="VITF01000009">
    <property type="protein sequence ID" value="TWA65904.1"/>
    <property type="molecule type" value="Genomic_DNA"/>
</dbReference>
<accession>A0A560AZU7</accession>
<evidence type="ECO:0000313" key="2">
    <source>
        <dbReference type="Proteomes" id="UP000316083"/>
    </source>
</evidence>
<reference evidence="1 2" key="1">
    <citation type="submission" date="2019-06" db="EMBL/GenBank/DDBJ databases">
        <title>Genomic Encyclopedia of Type Strains, Phase IV (KMG-V): Genome sequencing to study the core and pangenomes of soil and plant-associated prokaryotes.</title>
        <authorList>
            <person name="Whitman W."/>
        </authorList>
    </citation>
    <scope>NUCLEOTIDE SEQUENCE [LARGE SCALE GENOMIC DNA]</scope>
    <source>
        <strain evidence="1 2">BR 11796</strain>
    </source>
</reference>
<dbReference type="AlphaFoldDB" id="A0A560AZU7"/>
<dbReference type="RefSeq" id="WP_145678243.1">
    <property type="nucleotide sequence ID" value="NZ_VITF01000009.1"/>
</dbReference>
<gene>
    <name evidence="1" type="ORF">FBZ82_109161</name>
</gene>
<proteinExistence type="predicted"/>
<dbReference type="Proteomes" id="UP000316083">
    <property type="component" value="Unassembled WGS sequence"/>
</dbReference>
<evidence type="ECO:0008006" key="3">
    <source>
        <dbReference type="Google" id="ProtNLM"/>
    </source>
</evidence>
<comment type="caution">
    <text evidence="1">The sequence shown here is derived from an EMBL/GenBank/DDBJ whole genome shotgun (WGS) entry which is preliminary data.</text>
</comment>
<evidence type="ECO:0000313" key="1">
    <source>
        <dbReference type="EMBL" id="TWA65904.1"/>
    </source>
</evidence>
<sequence length="121" mass="12790">MNALITVSAVEGEPRVLDTDLAAALGMVKVRDIRKLIHRNHAELEGFGGLPCRTANPGPLGGRPGKAFYLNEEQALLVAMFSRTERAKEVRAALVRVFAAWRKGNGQIGAPGGSGSQPGAN</sequence>
<name>A0A560AZU7_AZOBR</name>